<reference evidence="1 2" key="1">
    <citation type="submission" date="2017-12" db="EMBL/GenBank/DDBJ databases">
        <title>Comparative genomics of Botrytis spp.</title>
        <authorList>
            <person name="Valero-Jimenez C.A."/>
            <person name="Tapia P."/>
            <person name="Veloso J."/>
            <person name="Silva-Moreno E."/>
            <person name="Staats M."/>
            <person name="Valdes J.H."/>
            <person name="Van Kan J.A.L."/>
        </authorList>
    </citation>
    <scope>NUCLEOTIDE SEQUENCE [LARGE SCALE GENOMIC DNA]</scope>
    <source>
        <strain evidence="1 2">MUCL2120</strain>
    </source>
</reference>
<dbReference type="Proteomes" id="UP000297452">
    <property type="component" value="Unassembled WGS sequence"/>
</dbReference>
<comment type="caution">
    <text evidence="1">The sequence shown here is derived from an EMBL/GenBank/DDBJ whole genome shotgun (WGS) entry which is preliminary data.</text>
</comment>
<protein>
    <submittedName>
        <fullName evidence="1">Uncharacterized protein</fullName>
    </submittedName>
</protein>
<evidence type="ECO:0000313" key="1">
    <source>
        <dbReference type="EMBL" id="TGO62274.1"/>
    </source>
</evidence>
<gene>
    <name evidence="1" type="ORF">BOTNAR_0116g00110</name>
</gene>
<accession>A0A4Z1INT5</accession>
<organism evidence="1 2">
    <name type="scientific">Botryotinia narcissicola</name>
    <dbReference type="NCBI Taxonomy" id="278944"/>
    <lineage>
        <taxon>Eukaryota</taxon>
        <taxon>Fungi</taxon>
        <taxon>Dikarya</taxon>
        <taxon>Ascomycota</taxon>
        <taxon>Pezizomycotina</taxon>
        <taxon>Leotiomycetes</taxon>
        <taxon>Helotiales</taxon>
        <taxon>Sclerotiniaceae</taxon>
        <taxon>Botryotinia</taxon>
    </lineage>
</organism>
<dbReference type="EMBL" id="PQXJ01000116">
    <property type="protein sequence ID" value="TGO62274.1"/>
    <property type="molecule type" value="Genomic_DNA"/>
</dbReference>
<name>A0A4Z1INT5_9HELO</name>
<dbReference type="AlphaFoldDB" id="A0A4Z1INT5"/>
<evidence type="ECO:0000313" key="2">
    <source>
        <dbReference type="Proteomes" id="UP000297452"/>
    </source>
</evidence>
<sequence length="105" mass="11253">MLTDKLLAKLWHSRSQLGGKVSLFDCMVQGELRTEIFGDLEECVDGWVAGAFVVAADAVDLVPHPAEIVVLRRIVSVVLGGLRESMKSDGLSIGGWVDASSKPVC</sequence>
<keyword evidence="2" id="KW-1185">Reference proteome</keyword>
<proteinExistence type="predicted"/>